<keyword evidence="2" id="KW-1185">Reference proteome</keyword>
<evidence type="ECO:0000313" key="1">
    <source>
        <dbReference type="EMBL" id="KAJ9097683.1"/>
    </source>
</evidence>
<dbReference type="EMBL" id="JASBWT010000016">
    <property type="protein sequence ID" value="KAJ9097683.1"/>
    <property type="molecule type" value="Genomic_DNA"/>
</dbReference>
<keyword evidence="1" id="KW-0689">Ribosomal protein</keyword>
<comment type="caution">
    <text evidence="1">The sequence shown here is derived from an EMBL/GenBank/DDBJ whole genome shotgun (WGS) entry which is preliminary data.</text>
</comment>
<protein>
    <submittedName>
        <fullName evidence="1">60S ribosomal protein L29</fullName>
    </submittedName>
</protein>
<proteinExistence type="predicted"/>
<evidence type="ECO:0000313" key="2">
    <source>
        <dbReference type="Proteomes" id="UP001227268"/>
    </source>
</evidence>
<reference evidence="1" key="1">
    <citation type="submission" date="2023-04" db="EMBL/GenBank/DDBJ databases">
        <title>Draft Genome sequencing of Naganishia species isolated from polar environments using Oxford Nanopore Technology.</title>
        <authorList>
            <person name="Leo P."/>
            <person name="Venkateswaran K."/>
        </authorList>
    </citation>
    <scope>NUCLEOTIDE SEQUENCE</scope>
    <source>
        <strain evidence="1">MNA-CCFEE 5423</strain>
    </source>
</reference>
<gene>
    <name evidence="1" type="primary">RPL29</name>
    <name evidence="1" type="ORF">QFC21_004720</name>
</gene>
<accession>A0ACC2VF48</accession>
<dbReference type="Proteomes" id="UP001227268">
    <property type="component" value="Unassembled WGS sequence"/>
</dbReference>
<keyword evidence="1" id="KW-0687">Ribonucleoprotein</keyword>
<sequence length="72" mass="7992">MGKSRSTNRTHVGSPLHLDRFKQSAHRNGITKPKGNKYASMKGVDPKFRRNARFAAQGSQKAVREARAAKAE</sequence>
<organism evidence="1 2">
    <name type="scientific">Naganishia friedmannii</name>
    <dbReference type="NCBI Taxonomy" id="89922"/>
    <lineage>
        <taxon>Eukaryota</taxon>
        <taxon>Fungi</taxon>
        <taxon>Dikarya</taxon>
        <taxon>Basidiomycota</taxon>
        <taxon>Agaricomycotina</taxon>
        <taxon>Tremellomycetes</taxon>
        <taxon>Filobasidiales</taxon>
        <taxon>Filobasidiaceae</taxon>
        <taxon>Naganishia</taxon>
    </lineage>
</organism>
<name>A0ACC2VF48_9TREE</name>